<dbReference type="PROSITE" id="PS01152">
    <property type="entry name" value="HESB"/>
    <property type="match status" value="1"/>
</dbReference>
<dbReference type="NCBIfam" id="TIGR00049">
    <property type="entry name" value="iron-sulfur cluster assembly accessory protein"/>
    <property type="match status" value="1"/>
</dbReference>
<sequence length="112" mass="12119">MTDTQIMTMTDRAAARVKSLLGKATEKPLGLRIGITNTGCNGLSYTMDYASDQKPDDAVVAAGDITLLIDHDAVQFVAGTEMDWLEEGLQSRFTFENPNEKGRCGCGSSFHV</sequence>
<proteinExistence type="inferred from homology"/>
<comment type="caution">
    <text evidence="3">The sequence shown here is derived from an EMBL/GenBank/DDBJ whole genome shotgun (WGS) entry which is preliminary data.</text>
</comment>
<dbReference type="RefSeq" id="WP_161314881.1">
    <property type="nucleotide sequence ID" value="NZ_WTUW01000002.1"/>
</dbReference>
<accession>A0A6L8W703</accession>
<dbReference type="InterPro" id="IPR017870">
    <property type="entry name" value="FeS_cluster_insertion_CS"/>
</dbReference>
<dbReference type="InterPro" id="IPR000361">
    <property type="entry name" value="ATAP_core_dom"/>
</dbReference>
<dbReference type="InterPro" id="IPR050322">
    <property type="entry name" value="Fe-S_cluster_asmbl/transfer"/>
</dbReference>
<dbReference type="SUPFAM" id="SSF89360">
    <property type="entry name" value="HesB-like domain"/>
    <property type="match status" value="1"/>
</dbReference>
<dbReference type="GO" id="GO:0016226">
    <property type="term" value="P:iron-sulfur cluster assembly"/>
    <property type="evidence" value="ECO:0007669"/>
    <property type="project" value="InterPro"/>
</dbReference>
<name>A0A6L8W703_9PROT</name>
<dbReference type="EMBL" id="WTUW01000002">
    <property type="protein sequence ID" value="MZR30284.1"/>
    <property type="molecule type" value="Genomic_DNA"/>
</dbReference>
<dbReference type="InterPro" id="IPR016092">
    <property type="entry name" value="ATAP"/>
</dbReference>
<protein>
    <submittedName>
        <fullName evidence="3">Iron-sulfur cluster assembly accessory protein</fullName>
    </submittedName>
</protein>
<organism evidence="3 4">
    <name type="scientific">Sneathiella litorea</name>
    <dbReference type="NCBI Taxonomy" id="2606216"/>
    <lineage>
        <taxon>Bacteria</taxon>
        <taxon>Pseudomonadati</taxon>
        <taxon>Pseudomonadota</taxon>
        <taxon>Alphaproteobacteria</taxon>
        <taxon>Sneathiellales</taxon>
        <taxon>Sneathiellaceae</taxon>
        <taxon>Sneathiella</taxon>
    </lineage>
</organism>
<dbReference type="Pfam" id="PF01521">
    <property type="entry name" value="Fe-S_biosyn"/>
    <property type="match status" value="1"/>
</dbReference>
<reference evidence="3 4" key="1">
    <citation type="submission" date="2019-12" db="EMBL/GenBank/DDBJ databases">
        <title>Snethiella sp. nov. sp. isolated from sea sand.</title>
        <authorList>
            <person name="Kim J."/>
            <person name="Jeong S.E."/>
            <person name="Jung H.S."/>
            <person name="Jeon C.O."/>
        </authorList>
    </citation>
    <scope>NUCLEOTIDE SEQUENCE [LARGE SCALE GENOMIC DNA]</scope>
    <source>
        <strain evidence="3 4">DP05</strain>
    </source>
</reference>
<evidence type="ECO:0000259" key="2">
    <source>
        <dbReference type="Pfam" id="PF01521"/>
    </source>
</evidence>
<keyword evidence="4" id="KW-1185">Reference proteome</keyword>
<dbReference type="InterPro" id="IPR035903">
    <property type="entry name" value="HesB-like_dom_sf"/>
</dbReference>
<comment type="similarity">
    <text evidence="1">Belongs to the HesB/IscA family.</text>
</comment>
<evidence type="ECO:0000313" key="3">
    <source>
        <dbReference type="EMBL" id="MZR30284.1"/>
    </source>
</evidence>
<evidence type="ECO:0000256" key="1">
    <source>
        <dbReference type="ARBA" id="ARBA00006718"/>
    </source>
</evidence>
<dbReference type="PANTHER" id="PTHR10072">
    <property type="entry name" value="IRON-SULFUR CLUSTER ASSEMBLY PROTEIN"/>
    <property type="match status" value="1"/>
</dbReference>
<dbReference type="GO" id="GO:0005829">
    <property type="term" value="C:cytosol"/>
    <property type="evidence" value="ECO:0007669"/>
    <property type="project" value="TreeGrafter"/>
</dbReference>
<feature type="domain" description="Core" evidence="2">
    <location>
        <begin position="7"/>
        <end position="107"/>
    </location>
</feature>
<evidence type="ECO:0000313" key="4">
    <source>
        <dbReference type="Proteomes" id="UP000476030"/>
    </source>
</evidence>
<dbReference type="Proteomes" id="UP000476030">
    <property type="component" value="Unassembled WGS sequence"/>
</dbReference>
<dbReference type="AlphaFoldDB" id="A0A6L8W703"/>
<dbReference type="Gene3D" id="2.60.300.12">
    <property type="entry name" value="HesB-like domain"/>
    <property type="match status" value="1"/>
</dbReference>
<dbReference type="GO" id="GO:0051537">
    <property type="term" value="F:2 iron, 2 sulfur cluster binding"/>
    <property type="evidence" value="ECO:0007669"/>
    <property type="project" value="TreeGrafter"/>
</dbReference>
<gene>
    <name evidence="3" type="ORF">GQE98_06505</name>
</gene>
<dbReference type="PANTHER" id="PTHR10072:SF41">
    <property type="entry name" value="IRON-SULFUR CLUSTER ASSEMBLY 1 HOMOLOG, MITOCHONDRIAL"/>
    <property type="match status" value="1"/>
</dbReference>